<feature type="non-terminal residue" evidence="2">
    <location>
        <position position="74"/>
    </location>
</feature>
<sequence length="74" mass="8709">VGVILKRFISNHTYWPVSADGQRDFKTSLMQNVHLRFTYRMRCFVNNSIFGCNFGIGIFKCLLWCNKSLMVEKK</sequence>
<reference evidence="2" key="2">
    <citation type="submission" date="2013-05" db="EMBL/GenBank/DDBJ databases">
        <authorList>
            <person name="Carter J.-M."/>
            <person name="Baker S.C."/>
            <person name="Pink R."/>
            <person name="Carter D.R.F."/>
            <person name="Collins A."/>
            <person name="Tomlin J."/>
            <person name="Gibbs M."/>
            <person name="Breuker C.J."/>
        </authorList>
    </citation>
    <scope>NUCLEOTIDE SEQUENCE</scope>
    <source>
        <tissue evidence="2">Ovary</tissue>
    </source>
</reference>
<evidence type="ECO:0000256" key="1">
    <source>
        <dbReference type="SAM" id="Phobius"/>
    </source>
</evidence>
<feature type="transmembrane region" description="Helical" evidence="1">
    <location>
        <begin position="44"/>
        <end position="65"/>
    </location>
</feature>
<accession>S4NLF3</accession>
<dbReference type="AlphaFoldDB" id="S4NLF3"/>
<protein>
    <submittedName>
        <fullName evidence="2">Uncharacterized protein</fullName>
    </submittedName>
</protein>
<name>S4NLF3_9NEOP</name>
<organism evidence="2">
    <name type="scientific">Pararge aegeria</name>
    <name type="common">speckled wood butterfly</name>
    <dbReference type="NCBI Taxonomy" id="116150"/>
    <lineage>
        <taxon>Eukaryota</taxon>
        <taxon>Metazoa</taxon>
        <taxon>Ecdysozoa</taxon>
        <taxon>Arthropoda</taxon>
        <taxon>Hexapoda</taxon>
        <taxon>Insecta</taxon>
        <taxon>Pterygota</taxon>
        <taxon>Neoptera</taxon>
        <taxon>Endopterygota</taxon>
        <taxon>Lepidoptera</taxon>
        <taxon>Glossata</taxon>
        <taxon>Ditrysia</taxon>
        <taxon>Papilionoidea</taxon>
        <taxon>Nymphalidae</taxon>
        <taxon>Satyrinae</taxon>
        <taxon>Satyrini</taxon>
        <taxon>Parargina</taxon>
        <taxon>Pararge</taxon>
    </lineage>
</organism>
<keyword evidence="1" id="KW-0812">Transmembrane</keyword>
<keyword evidence="1" id="KW-0472">Membrane</keyword>
<feature type="non-terminal residue" evidence="2">
    <location>
        <position position="1"/>
    </location>
</feature>
<proteinExistence type="predicted"/>
<keyword evidence="1" id="KW-1133">Transmembrane helix</keyword>
<dbReference type="EMBL" id="GAIX01014711">
    <property type="protein sequence ID" value="JAA77849.1"/>
    <property type="molecule type" value="Transcribed_RNA"/>
</dbReference>
<reference evidence="2" key="1">
    <citation type="journal article" date="2013" name="BMC Genomics">
        <title>Unscrambling butterfly oogenesis.</title>
        <authorList>
            <person name="Carter J.M."/>
            <person name="Baker S.C."/>
            <person name="Pink R."/>
            <person name="Carter D.R."/>
            <person name="Collins A."/>
            <person name="Tomlin J."/>
            <person name="Gibbs M."/>
            <person name="Breuker C.J."/>
        </authorList>
    </citation>
    <scope>NUCLEOTIDE SEQUENCE</scope>
    <source>
        <tissue evidence="2">Ovary</tissue>
    </source>
</reference>
<evidence type="ECO:0000313" key="2">
    <source>
        <dbReference type="EMBL" id="JAA77849.1"/>
    </source>
</evidence>